<evidence type="ECO:0000256" key="1">
    <source>
        <dbReference type="ARBA" id="ARBA00023242"/>
    </source>
</evidence>
<evidence type="ECO:0000256" key="2">
    <source>
        <dbReference type="SAM" id="MobiDB-lite"/>
    </source>
</evidence>
<dbReference type="PROSITE" id="PS00463">
    <property type="entry name" value="ZN2_CY6_FUNGAL_1"/>
    <property type="match status" value="1"/>
</dbReference>
<dbReference type="GO" id="GO:0008270">
    <property type="term" value="F:zinc ion binding"/>
    <property type="evidence" value="ECO:0007669"/>
    <property type="project" value="InterPro"/>
</dbReference>
<organism evidence="4 5">
    <name type="scientific">Aaosphaeria arxii CBS 175.79</name>
    <dbReference type="NCBI Taxonomy" id="1450172"/>
    <lineage>
        <taxon>Eukaryota</taxon>
        <taxon>Fungi</taxon>
        <taxon>Dikarya</taxon>
        <taxon>Ascomycota</taxon>
        <taxon>Pezizomycotina</taxon>
        <taxon>Dothideomycetes</taxon>
        <taxon>Pleosporomycetidae</taxon>
        <taxon>Pleosporales</taxon>
        <taxon>Pleosporales incertae sedis</taxon>
        <taxon>Aaosphaeria</taxon>
    </lineage>
</organism>
<name>A0A6A5XFD8_9PLEO</name>
<dbReference type="GO" id="GO:0001228">
    <property type="term" value="F:DNA-binding transcription activator activity, RNA polymerase II-specific"/>
    <property type="evidence" value="ECO:0007669"/>
    <property type="project" value="TreeGrafter"/>
</dbReference>
<dbReference type="InterPro" id="IPR053157">
    <property type="entry name" value="Sterol_Uptake_Regulator"/>
</dbReference>
<dbReference type="Proteomes" id="UP000799778">
    <property type="component" value="Unassembled WGS sequence"/>
</dbReference>
<keyword evidence="5" id="KW-1185">Reference proteome</keyword>
<protein>
    <recommendedName>
        <fullName evidence="3">Zn(2)-C6 fungal-type domain-containing protein</fullName>
    </recommendedName>
</protein>
<dbReference type="SMART" id="SM00066">
    <property type="entry name" value="GAL4"/>
    <property type="match status" value="1"/>
</dbReference>
<keyword evidence="1" id="KW-0539">Nucleus</keyword>
<dbReference type="SUPFAM" id="SSF57701">
    <property type="entry name" value="Zn2/Cys6 DNA-binding domain"/>
    <property type="match status" value="1"/>
</dbReference>
<feature type="compositionally biased region" description="Basic residues" evidence="2">
    <location>
        <begin position="1"/>
        <end position="14"/>
    </location>
</feature>
<dbReference type="PANTHER" id="PTHR47784:SF5">
    <property type="entry name" value="STEROL UPTAKE CONTROL PROTEIN 2"/>
    <property type="match status" value="1"/>
</dbReference>
<feature type="region of interest" description="Disordered" evidence="2">
    <location>
        <begin position="1"/>
        <end position="20"/>
    </location>
</feature>
<dbReference type="InterPro" id="IPR036864">
    <property type="entry name" value="Zn2-C6_fun-type_DNA-bd_sf"/>
</dbReference>
<accession>A0A6A5XFD8</accession>
<dbReference type="Gene3D" id="4.10.240.10">
    <property type="entry name" value="Zn(2)-C6 fungal-type DNA-binding domain"/>
    <property type="match status" value="1"/>
</dbReference>
<dbReference type="Pfam" id="PF00172">
    <property type="entry name" value="Zn_clus"/>
    <property type="match status" value="1"/>
</dbReference>
<evidence type="ECO:0000313" key="4">
    <source>
        <dbReference type="EMBL" id="KAF2011579.1"/>
    </source>
</evidence>
<gene>
    <name evidence="4" type="ORF">BU24DRAFT_284402</name>
</gene>
<sequence length="365" mass="42424">MSAVRSSRRWHSKSRTGCQGCKSRKVKCDEHRPSCRNCLKRATKCDFLDSEPPVPLSISGSQNLELELLHNFTVATAATLSTETQTRDMWRVAVPQIGFGTRYIMDCILSLSALHMARSDIKRRDLLLSQANVHLNASLKEALPLIPSVNKSNCDKLFLFSVLVLYINLASPRREEDMLVLESDKMPQWLFLLRGINPIVEPYEEALVSSSVSLIYRATESSYQFWFSHTPAEDLNLDDLEAGIRIRTQNDEAKQKVLIDTTQKMRRSYTFLHRLGDEARIRGFYTFLFEISDEYLTLLKNLDSDSLCIFAFFSVLIQDFEKYWWAKGWGKHLIKRIYFLLDEEYRIYIRWPIEQIGWVPPYTHS</sequence>
<proteinExistence type="predicted"/>
<feature type="domain" description="Zn(2)-C6 fungal-type" evidence="3">
    <location>
        <begin position="17"/>
        <end position="47"/>
    </location>
</feature>
<reference evidence="4" key="1">
    <citation type="journal article" date="2020" name="Stud. Mycol.">
        <title>101 Dothideomycetes genomes: a test case for predicting lifestyles and emergence of pathogens.</title>
        <authorList>
            <person name="Haridas S."/>
            <person name="Albert R."/>
            <person name="Binder M."/>
            <person name="Bloem J."/>
            <person name="Labutti K."/>
            <person name="Salamov A."/>
            <person name="Andreopoulos B."/>
            <person name="Baker S."/>
            <person name="Barry K."/>
            <person name="Bills G."/>
            <person name="Bluhm B."/>
            <person name="Cannon C."/>
            <person name="Castanera R."/>
            <person name="Culley D."/>
            <person name="Daum C."/>
            <person name="Ezra D."/>
            <person name="Gonzalez J."/>
            <person name="Henrissat B."/>
            <person name="Kuo A."/>
            <person name="Liang C."/>
            <person name="Lipzen A."/>
            <person name="Lutzoni F."/>
            <person name="Magnuson J."/>
            <person name="Mondo S."/>
            <person name="Nolan M."/>
            <person name="Ohm R."/>
            <person name="Pangilinan J."/>
            <person name="Park H.-J."/>
            <person name="Ramirez L."/>
            <person name="Alfaro M."/>
            <person name="Sun H."/>
            <person name="Tritt A."/>
            <person name="Yoshinaga Y."/>
            <person name="Zwiers L.-H."/>
            <person name="Turgeon B."/>
            <person name="Goodwin S."/>
            <person name="Spatafora J."/>
            <person name="Crous P."/>
            <person name="Grigoriev I."/>
        </authorList>
    </citation>
    <scope>NUCLEOTIDE SEQUENCE</scope>
    <source>
        <strain evidence="4">CBS 175.79</strain>
    </source>
</reference>
<dbReference type="PANTHER" id="PTHR47784">
    <property type="entry name" value="STEROL UPTAKE CONTROL PROTEIN 2"/>
    <property type="match status" value="1"/>
</dbReference>
<dbReference type="GeneID" id="54280156"/>
<dbReference type="EMBL" id="ML978074">
    <property type="protein sequence ID" value="KAF2011579.1"/>
    <property type="molecule type" value="Genomic_DNA"/>
</dbReference>
<evidence type="ECO:0000259" key="3">
    <source>
        <dbReference type="PROSITE" id="PS50048"/>
    </source>
</evidence>
<evidence type="ECO:0000313" key="5">
    <source>
        <dbReference type="Proteomes" id="UP000799778"/>
    </source>
</evidence>
<dbReference type="OrthoDB" id="416217at2759"/>
<dbReference type="InterPro" id="IPR001138">
    <property type="entry name" value="Zn2Cys6_DnaBD"/>
</dbReference>
<dbReference type="CDD" id="cd00067">
    <property type="entry name" value="GAL4"/>
    <property type="match status" value="1"/>
</dbReference>
<dbReference type="PROSITE" id="PS50048">
    <property type="entry name" value="ZN2_CY6_FUNGAL_2"/>
    <property type="match status" value="1"/>
</dbReference>
<dbReference type="AlphaFoldDB" id="A0A6A5XFD8"/>
<dbReference type="RefSeq" id="XP_033379918.1">
    <property type="nucleotide sequence ID" value="XM_033522759.1"/>
</dbReference>